<evidence type="ECO:0000256" key="1">
    <source>
        <dbReference type="ARBA" id="ARBA00001917"/>
    </source>
</evidence>
<evidence type="ECO:0000259" key="6">
    <source>
        <dbReference type="Pfam" id="PF00724"/>
    </source>
</evidence>
<dbReference type="PANTHER" id="PTHR43303:SF4">
    <property type="entry name" value="NADPH DEHYDROGENASE C23G7.10C-RELATED"/>
    <property type="match status" value="1"/>
</dbReference>
<dbReference type="Gene3D" id="3.20.20.70">
    <property type="entry name" value="Aldolase class I"/>
    <property type="match status" value="1"/>
</dbReference>
<comment type="cofactor">
    <cofactor evidence="1">
        <name>FMN</name>
        <dbReference type="ChEBI" id="CHEBI:58210"/>
    </cofactor>
</comment>
<evidence type="ECO:0000313" key="7">
    <source>
        <dbReference type="EMBL" id="VYS93566.1"/>
    </source>
</evidence>
<protein>
    <submittedName>
        <fullName evidence="7">NADH oxidase</fullName>
        <ecNumber evidence="7">1.-.-.-</ecNumber>
    </submittedName>
</protein>
<dbReference type="PANTHER" id="PTHR43303">
    <property type="entry name" value="NADPH DEHYDROGENASE C23G7.10C-RELATED"/>
    <property type="match status" value="1"/>
</dbReference>
<dbReference type="InterPro" id="IPR001155">
    <property type="entry name" value="OxRdtase_FMN_N"/>
</dbReference>
<dbReference type="EMBL" id="CACRSQ010000003">
    <property type="protein sequence ID" value="VYS93566.1"/>
    <property type="molecule type" value="Genomic_DNA"/>
</dbReference>
<dbReference type="InterPro" id="IPR044152">
    <property type="entry name" value="YqjM-like"/>
</dbReference>
<dbReference type="Pfam" id="PF00724">
    <property type="entry name" value="Oxidored_FMN"/>
    <property type="match status" value="1"/>
</dbReference>
<name>A0A6N2SKA6_9FIRM</name>
<evidence type="ECO:0000256" key="2">
    <source>
        <dbReference type="ARBA" id="ARBA00022630"/>
    </source>
</evidence>
<reference evidence="7" key="1">
    <citation type="submission" date="2019-11" db="EMBL/GenBank/DDBJ databases">
        <authorList>
            <person name="Feng L."/>
        </authorList>
    </citation>
    <scope>NUCLEOTIDE SEQUENCE</scope>
    <source>
        <strain evidence="7">AcaccaeLFYP115</strain>
    </source>
</reference>
<feature type="domain" description="NADH:flavin oxidoreductase/NADH oxidase N-terminal" evidence="6">
    <location>
        <begin position="3"/>
        <end position="323"/>
    </location>
</feature>
<dbReference type="SUPFAM" id="SSF51395">
    <property type="entry name" value="FMN-linked oxidoreductases"/>
    <property type="match status" value="1"/>
</dbReference>
<dbReference type="AlphaFoldDB" id="A0A6N2SKA6"/>
<dbReference type="EC" id="1.-.-.-" evidence="7"/>
<dbReference type="RefSeq" id="WP_006566614.1">
    <property type="nucleotide sequence ID" value="NZ_CACRSQ010000003.1"/>
</dbReference>
<dbReference type="CDD" id="cd02803">
    <property type="entry name" value="OYE_like_FMN_family"/>
    <property type="match status" value="1"/>
</dbReference>
<organism evidence="7">
    <name type="scientific">Anaerostipes caccae</name>
    <dbReference type="NCBI Taxonomy" id="105841"/>
    <lineage>
        <taxon>Bacteria</taxon>
        <taxon>Bacillati</taxon>
        <taxon>Bacillota</taxon>
        <taxon>Clostridia</taxon>
        <taxon>Lachnospirales</taxon>
        <taxon>Lachnospiraceae</taxon>
        <taxon>Anaerostipes</taxon>
    </lineage>
</organism>
<evidence type="ECO:0000256" key="4">
    <source>
        <dbReference type="ARBA" id="ARBA00022857"/>
    </source>
</evidence>
<dbReference type="GO" id="GO:0010181">
    <property type="term" value="F:FMN binding"/>
    <property type="evidence" value="ECO:0007669"/>
    <property type="project" value="InterPro"/>
</dbReference>
<dbReference type="GO" id="GO:0003959">
    <property type="term" value="F:NADPH dehydrogenase activity"/>
    <property type="evidence" value="ECO:0007669"/>
    <property type="project" value="InterPro"/>
</dbReference>
<dbReference type="InterPro" id="IPR013785">
    <property type="entry name" value="Aldolase_TIM"/>
</dbReference>
<keyword evidence="2" id="KW-0285">Flavoprotein</keyword>
<gene>
    <name evidence="7" type="ORF">ACLFYP115_00995</name>
</gene>
<proteinExistence type="predicted"/>
<dbReference type="GO" id="GO:0050661">
    <property type="term" value="F:NADP binding"/>
    <property type="evidence" value="ECO:0007669"/>
    <property type="project" value="InterPro"/>
</dbReference>
<keyword evidence="4" id="KW-0521">NADP</keyword>
<sequence length="356" mass="40065">MNKLFEAMKLKNLKIKNRICVPPMVCYNWVEEDGYAVQRNIDHYRAIARGGAGLIIQEATCVDPEGKLSKDQLGIWEDGQINGLKEIADAVHEEDCPIFLQIHHAGVNGSGEYLLCPSDYEMDKDGEKRIGHEMTKEQIQKVQDQFVKAAVRAYQAGYDGVELHGCHSYLMCEFFNSRVNKRTDEYGQYPERFAVEILERIKEAVPKEFIVGIRLGAFEPALADGIRHAKLLEEHGIDFLDISYGFSGEDEPGAPKDFPYKDVIHAAGEIKKHVSVPVFAVNSITDARMAEDILERTGVDMADIGRGVLVNYNWAIDAKEGRDTGRCLHCKECQWGIDAEKCAGRVLLNRKRNMGE</sequence>
<accession>A0A6N2SKA6</accession>
<evidence type="ECO:0000256" key="5">
    <source>
        <dbReference type="ARBA" id="ARBA00023002"/>
    </source>
</evidence>
<keyword evidence="3" id="KW-0288">FMN</keyword>
<keyword evidence="5 7" id="KW-0560">Oxidoreductase</keyword>
<evidence type="ECO:0000256" key="3">
    <source>
        <dbReference type="ARBA" id="ARBA00022643"/>
    </source>
</evidence>